<reference evidence="6 7" key="1">
    <citation type="submission" date="2020-04" db="EMBL/GenBank/DDBJ databases">
        <title>Perkinsus olseni comparative genomics.</title>
        <authorList>
            <person name="Bogema D.R."/>
        </authorList>
    </citation>
    <scope>NUCLEOTIDE SEQUENCE [LARGE SCALE GENOMIC DNA]</scope>
    <source>
        <strain evidence="6">ATCC PRA-205</strain>
    </source>
</reference>
<organism evidence="6 7">
    <name type="scientific">Perkinsus olseni</name>
    <name type="common">Perkinsus atlanticus</name>
    <dbReference type="NCBI Taxonomy" id="32597"/>
    <lineage>
        <taxon>Eukaryota</taxon>
        <taxon>Sar</taxon>
        <taxon>Alveolata</taxon>
        <taxon>Perkinsozoa</taxon>
        <taxon>Perkinsea</taxon>
        <taxon>Perkinsida</taxon>
        <taxon>Perkinsidae</taxon>
        <taxon>Perkinsus</taxon>
    </lineage>
</organism>
<feature type="domain" description="DALR anticodon binding" evidence="5">
    <location>
        <begin position="57"/>
        <end position="154"/>
    </location>
</feature>
<dbReference type="Proteomes" id="UP000574390">
    <property type="component" value="Unassembled WGS sequence"/>
</dbReference>
<evidence type="ECO:0000256" key="3">
    <source>
        <dbReference type="ARBA" id="ARBA00049339"/>
    </source>
</evidence>
<dbReference type="GO" id="GO:0004814">
    <property type="term" value="F:arginine-tRNA ligase activity"/>
    <property type="evidence" value="ECO:0007669"/>
    <property type="project" value="UniProtKB-EC"/>
</dbReference>
<feature type="coiled-coil region" evidence="4">
    <location>
        <begin position="402"/>
        <end position="466"/>
    </location>
</feature>
<dbReference type="Gene3D" id="3.40.50.620">
    <property type="entry name" value="HUPs"/>
    <property type="match status" value="1"/>
</dbReference>
<dbReference type="AlphaFoldDB" id="A0A7J6T8S8"/>
<keyword evidence="4" id="KW-0175">Coiled coil</keyword>
<gene>
    <name evidence="6" type="ORF">FOZ62_001398</name>
</gene>
<dbReference type="InterPro" id="IPR036063">
    <property type="entry name" value="Smr_dom_sf"/>
</dbReference>
<evidence type="ECO:0000313" key="6">
    <source>
        <dbReference type="EMBL" id="KAF4741503.1"/>
    </source>
</evidence>
<evidence type="ECO:0000256" key="1">
    <source>
        <dbReference type="ARBA" id="ARBA00005594"/>
    </source>
</evidence>
<dbReference type="SUPFAM" id="SSF52374">
    <property type="entry name" value="Nucleotidylyl transferase"/>
    <property type="match status" value="1"/>
</dbReference>
<proteinExistence type="inferred from homology"/>
<dbReference type="Gene3D" id="1.10.730.10">
    <property type="entry name" value="Isoleucyl-tRNA Synthetase, Domain 1"/>
    <property type="match status" value="1"/>
</dbReference>
<dbReference type="PANTHER" id="PTHR11956">
    <property type="entry name" value="ARGINYL-TRNA SYNTHETASE"/>
    <property type="match status" value="1"/>
</dbReference>
<dbReference type="Gene3D" id="3.30.1370.110">
    <property type="match status" value="1"/>
</dbReference>
<feature type="non-terminal residue" evidence="6">
    <location>
        <position position="1"/>
    </location>
</feature>
<dbReference type="EC" id="6.1.1.19" evidence="2"/>
<dbReference type="InterPro" id="IPR014729">
    <property type="entry name" value="Rossmann-like_a/b/a_fold"/>
</dbReference>
<dbReference type="SUPFAM" id="SSF47323">
    <property type="entry name" value="Anticodon-binding domain of a subclass of class I aminoacyl-tRNA synthetases"/>
    <property type="match status" value="1"/>
</dbReference>
<dbReference type="InterPro" id="IPR009080">
    <property type="entry name" value="tRNAsynth_Ia_anticodon-bd"/>
</dbReference>
<name>A0A7J6T8S8_PEROL</name>
<evidence type="ECO:0000259" key="5">
    <source>
        <dbReference type="SMART" id="SM00836"/>
    </source>
</evidence>
<evidence type="ECO:0000313" key="7">
    <source>
        <dbReference type="Proteomes" id="UP000574390"/>
    </source>
</evidence>
<comment type="catalytic activity">
    <reaction evidence="3">
        <text>tRNA(Arg) + L-arginine + ATP = L-arginyl-tRNA(Arg) + AMP + diphosphate</text>
        <dbReference type="Rhea" id="RHEA:20301"/>
        <dbReference type="Rhea" id="RHEA-COMP:9658"/>
        <dbReference type="Rhea" id="RHEA-COMP:9673"/>
        <dbReference type="ChEBI" id="CHEBI:30616"/>
        <dbReference type="ChEBI" id="CHEBI:32682"/>
        <dbReference type="ChEBI" id="CHEBI:33019"/>
        <dbReference type="ChEBI" id="CHEBI:78442"/>
        <dbReference type="ChEBI" id="CHEBI:78513"/>
        <dbReference type="ChEBI" id="CHEBI:456215"/>
        <dbReference type="EC" id="6.1.1.19"/>
    </reaction>
</comment>
<evidence type="ECO:0000256" key="4">
    <source>
        <dbReference type="SAM" id="Coils"/>
    </source>
</evidence>
<accession>A0A7J6T8S8</accession>
<sequence length="468" mass="54031">EAAGRSTGLTEEEFDNASKIIGVASVRYFDLRQNRTTNYIFNFDKMLDPKGNTAVFLLYAYARICSILRKANFDYHSGLDFSTEEVTITEEKERALALEILRFAEVMQAVLSDLQCHRLCEYMWDLTNKFTSFYTEFTAVPRRITKHRNFPARIMNADRKSFGEDYTEFDLHGYSCQLAEDTMIGAFSQPVHLNVQTEESRAKLEQHYFTFVIGRGKHSNTKMSVDLSKAVADGLRQAGLEENRHAGKDQRGTFKIIADKDIATKVVKVYPVMNIQVAEESDAGSEEEMAEREVERLQDMSTRPLTLRSLSRTLVETRCLAGNLTDDQRLYLGHDLSEIFKSLFKSFRNEIESPTFACTEEDKEAAMELLQLELNRDKVLPHIKDLQQRLEKIEPSEPGPELKENRRALRMREKKLEELEDVWDRSAHGRYKFPSVDAMTKHSKKMEEASAEIEAINERIEHLLDFKE</sequence>
<comment type="caution">
    <text evidence="6">The sequence shown here is derived from an EMBL/GenBank/DDBJ whole genome shotgun (WGS) entry which is preliminary data.</text>
</comment>
<dbReference type="InterPro" id="IPR008909">
    <property type="entry name" value="DALR_anticod-bd"/>
</dbReference>
<dbReference type="Pfam" id="PF05746">
    <property type="entry name" value="DALR_1"/>
    <property type="match status" value="1"/>
</dbReference>
<dbReference type="SMART" id="SM00836">
    <property type="entry name" value="DALR_1"/>
    <property type="match status" value="1"/>
</dbReference>
<dbReference type="InterPro" id="IPR001278">
    <property type="entry name" value="Arg-tRNA-ligase"/>
</dbReference>
<dbReference type="GO" id="GO:0005524">
    <property type="term" value="F:ATP binding"/>
    <property type="evidence" value="ECO:0007669"/>
    <property type="project" value="InterPro"/>
</dbReference>
<protein>
    <recommendedName>
        <fullName evidence="2">arginine--tRNA ligase</fullName>
        <ecNumber evidence="2">6.1.1.19</ecNumber>
    </recommendedName>
</protein>
<dbReference type="EMBL" id="JABANM010009093">
    <property type="protein sequence ID" value="KAF4741503.1"/>
    <property type="molecule type" value="Genomic_DNA"/>
</dbReference>
<evidence type="ECO:0000256" key="2">
    <source>
        <dbReference type="ARBA" id="ARBA00012837"/>
    </source>
</evidence>
<dbReference type="PANTHER" id="PTHR11956:SF5">
    <property type="entry name" value="ARGININE--TRNA LIGASE, CYTOPLASMIC"/>
    <property type="match status" value="1"/>
</dbReference>
<comment type="similarity">
    <text evidence="1">Belongs to the class-I aminoacyl-tRNA synthetase family.</text>
</comment>
<dbReference type="GO" id="GO:0006420">
    <property type="term" value="P:arginyl-tRNA aminoacylation"/>
    <property type="evidence" value="ECO:0007669"/>
    <property type="project" value="InterPro"/>
</dbReference>